<reference evidence="3" key="1">
    <citation type="journal article" date="2019" name="Int. J. Syst. Evol. Microbiol.">
        <title>The Global Catalogue of Microorganisms (GCM) 10K type strain sequencing project: providing services to taxonomists for standard genome sequencing and annotation.</title>
        <authorList>
            <consortium name="The Broad Institute Genomics Platform"/>
            <consortium name="The Broad Institute Genome Sequencing Center for Infectious Disease"/>
            <person name="Wu L."/>
            <person name="Ma J."/>
        </authorList>
    </citation>
    <scope>NUCLEOTIDE SEQUENCE [LARGE SCALE GENOMIC DNA]</scope>
    <source>
        <strain evidence="3">JCM 12125</strain>
    </source>
</reference>
<feature type="transmembrane region" description="Helical" evidence="1">
    <location>
        <begin position="168"/>
        <end position="186"/>
    </location>
</feature>
<dbReference type="EMBL" id="JBHSLF010000008">
    <property type="protein sequence ID" value="MFC5343078.1"/>
    <property type="molecule type" value="Genomic_DNA"/>
</dbReference>
<organism evidence="2 3">
    <name type="scientific">Brevundimonas staleyi</name>
    <dbReference type="NCBI Taxonomy" id="74326"/>
    <lineage>
        <taxon>Bacteria</taxon>
        <taxon>Pseudomonadati</taxon>
        <taxon>Pseudomonadota</taxon>
        <taxon>Alphaproteobacteria</taxon>
        <taxon>Caulobacterales</taxon>
        <taxon>Caulobacteraceae</taxon>
        <taxon>Brevundimonas</taxon>
    </lineage>
</organism>
<feature type="transmembrane region" description="Helical" evidence="1">
    <location>
        <begin position="106"/>
        <end position="128"/>
    </location>
</feature>
<evidence type="ECO:0000256" key="1">
    <source>
        <dbReference type="SAM" id="Phobius"/>
    </source>
</evidence>
<comment type="caution">
    <text evidence="2">The sequence shown here is derived from an EMBL/GenBank/DDBJ whole genome shotgun (WGS) entry which is preliminary data.</text>
</comment>
<evidence type="ECO:0000313" key="2">
    <source>
        <dbReference type="EMBL" id="MFC5343078.1"/>
    </source>
</evidence>
<dbReference type="Proteomes" id="UP001596152">
    <property type="component" value="Unassembled WGS sequence"/>
</dbReference>
<feature type="transmembrane region" description="Helical" evidence="1">
    <location>
        <begin position="31"/>
        <end position="53"/>
    </location>
</feature>
<feature type="transmembrane region" description="Helical" evidence="1">
    <location>
        <begin position="73"/>
        <end position="94"/>
    </location>
</feature>
<evidence type="ECO:0000313" key="3">
    <source>
        <dbReference type="Proteomes" id="UP001596152"/>
    </source>
</evidence>
<gene>
    <name evidence="2" type="ORF">ACFPIE_04080</name>
</gene>
<feature type="transmembrane region" description="Helical" evidence="1">
    <location>
        <begin position="192"/>
        <end position="212"/>
    </location>
</feature>
<keyword evidence="3" id="KW-1185">Reference proteome</keyword>
<keyword evidence="1" id="KW-0812">Transmembrane</keyword>
<keyword evidence="1" id="KW-1133">Transmembrane helix</keyword>
<keyword evidence="1" id="KW-0472">Membrane</keyword>
<dbReference type="RefSeq" id="WP_374037252.1">
    <property type="nucleotide sequence ID" value="NZ_CP169082.1"/>
</dbReference>
<sequence length="217" mass="23424">MPDAFTSPSDESDLAYLKRLARAGRGEPAPFLLLMAVFGGGYGFAMLAVMVGLAVDGLPVPGEAYQPSPLIQFLNLGIFAAHLAFLGTFIWTVWRTLGPNRIRLSRAATATWSAAFIAMVTTAVSFSTFTRDQLPTDNVYAIYMMGPVLLVLWGSAWWVTAILNDRRWLLLVAISSFGAAVAMAVIGNTPPILPATCACLLLLAFLPAVILMRERRG</sequence>
<accession>A0ABW0FQ60</accession>
<name>A0ABW0FQ60_9CAUL</name>
<feature type="transmembrane region" description="Helical" evidence="1">
    <location>
        <begin position="140"/>
        <end position="161"/>
    </location>
</feature>
<protein>
    <submittedName>
        <fullName evidence="2">Uncharacterized protein</fullName>
    </submittedName>
</protein>
<proteinExistence type="predicted"/>